<accession>A0A858R850</accession>
<protein>
    <submittedName>
        <fullName evidence="1">Uncharacterized protein</fullName>
    </submittedName>
</protein>
<dbReference type="AlphaFoldDB" id="A0A858R850"/>
<dbReference type="Proteomes" id="UP000501891">
    <property type="component" value="Chromosome"/>
</dbReference>
<sequence length="208" mass="22639">MSDLAIPFWLGDLLGSAEAASLGITACPMPIALAERVEGLRPYPLLESPSDEVDMTRLPGMPSGQVVLPLSDSNIHNHLRGLFAALRARGIDAIYCIGCVPTEPAHDVVYRYPTTEALADALHGRFQLSSRIYLDEAGTFIAQDLHGDFLQIRAARPFLQEVLGPWDLTAAMAEHLAYLRISTLPDVQRLASEIEAFNSSVPMAVGMR</sequence>
<evidence type="ECO:0000313" key="1">
    <source>
        <dbReference type="EMBL" id="QJE73544.1"/>
    </source>
</evidence>
<gene>
    <name evidence="1" type="ORF">HHL28_11005</name>
</gene>
<evidence type="ECO:0000313" key="2">
    <source>
        <dbReference type="Proteomes" id="UP000501891"/>
    </source>
</evidence>
<dbReference type="EMBL" id="CP051775">
    <property type="protein sequence ID" value="QJE73544.1"/>
    <property type="molecule type" value="Genomic_DNA"/>
</dbReference>
<proteinExistence type="predicted"/>
<organism evidence="1 2">
    <name type="scientific">Aerophototrophica crusticola</name>
    <dbReference type="NCBI Taxonomy" id="1709002"/>
    <lineage>
        <taxon>Bacteria</taxon>
        <taxon>Pseudomonadati</taxon>
        <taxon>Pseudomonadota</taxon>
        <taxon>Alphaproteobacteria</taxon>
        <taxon>Rhodospirillales</taxon>
        <taxon>Rhodospirillaceae</taxon>
        <taxon>Aerophototrophica</taxon>
    </lineage>
</organism>
<name>A0A858R850_9PROT</name>
<reference evidence="1" key="1">
    <citation type="submission" date="2020-04" db="EMBL/GenBank/DDBJ databases">
        <title>A desert anoxygenic phototrophic bacterium fixes CO2 using RubisCO under aerobic conditions.</title>
        <authorList>
            <person name="Tang K."/>
        </authorList>
    </citation>
    <scope>NUCLEOTIDE SEQUENCE [LARGE SCALE GENOMIC DNA]</scope>
    <source>
        <strain evidence="1">MIMtkB3</strain>
    </source>
</reference>
<dbReference type="KEGG" id="acru:HHL28_11005"/>
<keyword evidence="2" id="KW-1185">Reference proteome</keyword>